<sequence length="253" mass="28929">MWRKISRTRHVSRPRRAGHKVECGEGTPNDLLLKLAERALAVPKIVEHLWMLSIVTLDLLKDIKHADRFAIQAQCGHEPVDVMAYMRRLMDGHERDDNAQISLNYLQFTRVPLNEVPERVRSAHKSAKEKLAKERRDADGMPTAKDAPVVAYYFVTEEDATGKDGQVSIAYVLPECTLRYMNSNPKSVMRSAMFGDTEVDVDMSSLRDGLNLVIRNDKTNELRLRGYPTKERRKTTPESEPHVIHITEDAEPR</sequence>
<dbReference type="Proteomes" id="UP000006352">
    <property type="component" value="Unassembled WGS sequence"/>
</dbReference>
<evidence type="ECO:0000313" key="4">
    <source>
        <dbReference type="Proteomes" id="UP000006352"/>
    </source>
</evidence>
<reference evidence="3 4" key="1">
    <citation type="journal article" date="2012" name="Appl. Environ. Microbiol.">
        <title>Short-read sequencing for genomic analysis of the brown rot fungus Fibroporia radiculosa.</title>
        <authorList>
            <person name="Tang J.D."/>
            <person name="Perkins A.D."/>
            <person name="Sonstegard T.S."/>
            <person name="Schroeder S.G."/>
            <person name="Burgess S.C."/>
            <person name="Diehl S.V."/>
        </authorList>
    </citation>
    <scope>NUCLEOTIDE SEQUENCE [LARGE SCALE GENOMIC DNA]</scope>
    <source>
        <strain evidence="3 4">TFFH 294</strain>
    </source>
</reference>
<dbReference type="Pfam" id="PF26632">
    <property type="entry name" value="DUF8205"/>
    <property type="match status" value="1"/>
</dbReference>
<protein>
    <recommendedName>
        <fullName evidence="2">DUF8205 domain-containing protein</fullName>
    </recommendedName>
</protein>
<feature type="region of interest" description="Disordered" evidence="1">
    <location>
        <begin position="1"/>
        <end position="22"/>
    </location>
</feature>
<evidence type="ECO:0000259" key="2">
    <source>
        <dbReference type="Pfam" id="PF26632"/>
    </source>
</evidence>
<feature type="compositionally biased region" description="Basic residues" evidence="1">
    <location>
        <begin position="1"/>
        <end position="18"/>
    </location>
</feature>
<organism evidence="3 4">
    <name type="scientific">Fibroporia radiculosa</name>
    <dbReference type="NCBI Taxonomy" id="599839"/>
    <lineage>
        <taxon>Eukaryota</taxon>
        <taxon>Fungi</taxon>
        <taxon>Dikarya</taxon>
        <taxon>Basidiomycota</taxon>
        <taxon>Agaricomycotina</taxon>
        <taxon>Agaricomycetes</taxon>
        <taxon>Polyporales</taxon>
        <taxon>Fibroporiaceae</taxon>
        <taxon>Fibroporia</taxon>
    </lineage>
</organism>
<dbReference type="RefSeq" id="XP_012177544.1">
    <property type="nucleotide sequence ID" value="XM_012322154.1"/>
</dbReference>
<name>J7SBZ4_9APHY</name>
<feature type="domain" description="DUF8205" evidence="2">
    <location>
        <begin position="61"/>
        <end position="225"/>
    </location>
</feature>
<dbReference type="OrthoDB" id="5231159at2759"/>
<keyword evidence="4" id="KW-1185">Reference proteome</keyword>
<dbReference type="EMBL" id="HE796873">
    <property type="protein sequence ID" value="CCL98261.1"/>
    <property type="molecule type" value="Genomic_DNA"/>
</dbReference>
<evidence type="ECO:0000256" key="1">
    <source>
        <dbReference type="SAM" id="MobiDB-lite"/>
    </source>
</evidence>
<dbReference type="GeneID" id="24093172"/>
<evidence type="ECO:0000313" key="3">
    <source>
        <dbReference type="EMBL" id="CCL98261.1"/>
    </source>
</evidence>
<gene>
    <name evidence="3" type="ORF">FIBRA_00255</name>
</gene>
<dbReference type="InterPro" id="IPR058518">
    <property type="entry name" value="DUF8205"/>
</dbReference>
<proteinExistence type="predicted"/>
<dbReference type="AlphaFoldDB" id="J7SBZ4"/>
<dbReference type="HOGENOM" id="CLU_1098519_0_0_1"/>
<dbReference type="InParanoid" id="J7SBZ4"/>
<accession>J7SBZ4</accession>